<dbReference type="AlphaFoldDB" id="A0AAV5WU57"/>
<keyword evidence="3" id="KW-0393">Immunoglobulin domain</keyword>
<dbReference type="PROSITE" id="PS50835">
    <property type="entry name" value="IG_LIKE"/>
    <property type="match status" value="3"/>
</dbReference>
<evidence type="ECO:0000256" key="2">
    <source>
        <dbReference type="ARBA" id="ARBA00023157"/>
    </source>
</evidence>
<dbReference type="PANTHER" id="PTHR19890">
    <property type="entry name" value="FIBROBLAST GROWTH FACTOR RECEPTOR"/>
    <property type="match status" value="1"/>
</dbReference>
<evidence type="ECO:0000256" key="1">
    <source>
        <dbReference type="ARBA" id="ARBA00022737"/>
    </source>
</evidence>
<feature type="domain" description="Ig-like" evidence="7">
    <location>
        <begin position="135"/>
        <end position="227"/>
    </location>
</feature>
<dbReference type="SUPFAM" id="SSF48726">
    <property type="entry name" value="Immunoglobulin"/>
    <property type="match status" value="3"/>
</dbReference>
<gene>
    <name evidence="8" type="ORF">PFISCL1PPCAC_27031</name>
</gene>
<evidence type="ECO:0000313" key="8">
    <source>
        <dbReference type="EMBL" id="GMT35734.1"/>
    </source>
</evidence>
<dbReference type="InterPro" id="IPR007110">
    <property type="entry name" value="Ig-like_dom"/>
</dbReference>
<dbReference type="PANTHER" id="PTHR19890:SF10">
    <property type="entry name" value="FIBROBLAST GROWTH FACTOR RECEPTOR-LIKE 1"/>
    <property type="match status" value="1"/>
</dbReference>
<evidence type="ECO:0000259" key="7">
    <source>
        <dbReference type="PROSITE" id="PS50835"/>
    </source>
</evidence>
<feature type="signal peptide" evidence="6">
    <location>
        <begin position="1"/>
        <end position="17"/>
    </location>
</feature>
<dbReference type="InterPro" id="IPR003598">
    <property type="entry name" value="Ig_sub2"/>
</dbReference>
<dbReference type="FunFam" id="2.60.40.10:FF:000032">
    <property type="entry name" value="palladin isoform X1"/>
    <property type="match status" value="1"/>
</dbReference>
<sequence>MLRWLLLIFLLPSSSQAVKGEPPRIDDNAQTKFRVPIGTKQFKLVCPILPSEQNVMVQWSRNGETMDFDNQYKITRDNREVRMKNLKVEDSGRYECQVINGFGHKTIEFILQVYDPATDVLSIADRITMAEHSSPPYWLDDNEMHQATANPRRIHEGGKLELKCAAKGNPVPELRWFKNDQILPQNGPIDSALLVVDSVRADDGGVYRCEVANKLGYKQATFKVVVADFFDADNERTANTEIGPIPLIDYPYNLTVQIGRTAQFMCKAKAEDSPLTKVLIRWLKELTNEEKERAQRTTNATVVQANGKNLMVIDERQFPGKEIIGGHNYFTNRLIIPATEYTDEGRYICVVTDSGGRIVYRTAELFIERGLRIGDLYLNPSVFWWIAIPITLVFIAFVIFGVMYLRSGQKTDGKEKSLQPPPPRIPPPVTPSQDQVFTQHNNIHHPSFFDQPQSPLLLQNSMFHPARGASTMDRLHTPHRLHRGMREDDMLGSPHFHHNSPQSSPMYWGNSKSSNQPLLMAAPQMVDHPSMMDQRDPRMGHHTMGHGYFHHSPHYAPLPPPSSNYRTLDMNYCRDPHPSLYSSEYTDHIPFINASRTHDL</sequence>
<dbReference type="EMBL" id="BTSY01000007">
    <property type="protein sequence ID" value="GMT35734.1"/>
    <property type="molecule type" value="Genomic_DNA"/>
</dbReference>
<feature type="chain" id="PRO_5043809096" description="Ig-like domain-containing protein" evidence="6">
    <location>
        <begin position="18"/>
        <end position="600"/>
    </location>
</feature>
<dbReference type="InterPro" id="IPR003599">
    <property type="entry name" value="Ig_sub"/>
</dbReference>
<feature type="domain" description="Ig-like" evidence="7">
    <location>
        <begin position="23"/>
        <end position="108"/>
    </location>
</feature>
<proteinExistence type="predicted"/>
<feature type="domain" description="Ig-like" evidence="7">
    <location>
        <begin position="244"/>
        <end position="366"/>
    </location>
</feature>
<dbReference type="SMART" id="SM00409">
    <property type="entry name" value="IG"/>
    <property type="match status" value="3"/>
</dbReference>
<keyword evidence="1" id="KW-0677">Repeat</keyword>
<feature type="region of interest" description="Disordered" evidence="4">
    <location>
        <begin position="411"/>
        <end position="435"/>
    </location>
</feature>
<evidence type="ECO:0000313" key="9">
    <source>
        <dbReference type="Proteomes" id="UP001432322"/>
    </source>
</evidence>
<evidence type="ECO:0000256" key="5">
    <source>
        <dbReference type="SAM" id="Phobius"/>
    </source>
</evidence>
<dbReference type="CDD" id="cd00096">
    <property type="entry name" value="Ig"/>
    <property type="match status" value="2"/>
</dbReference>
<accession>A0AAV5WU57</accession>
<evidence type="ECO:0000256" key="4">
    <source>
        <dbReference type="SAM" id="MobiDB-lite"/>
    </source>
</evidence>
<keyword evidence="2" id="KW-1015">Disulfide bond</keyword>
<keyword evidence="5" id="KW-0812">Transmembrane</keyword>
<feature type="compositionally biased region" description="Pro residues" evidence="4">
    <location>
        <begin position="419"/>
        <end position="430"/>
    </location>
</feature>
<feature type="transmembrane region" description="Helical" evidence="5">
    <location>
        <begin position="382"/>
        <end position="405"/>
    </location>
</feature>
<dbReference type="Pfam" id="PF07679">
    <property type="entry name" value="I-set"/>
    <property type="match status" value="1"/>
</dbReference>
<reference evidence="8" key="1">
    <citation type="submission" date="2023-10" db="EMBL/GenBank/DDBJ databases">
        <title>Genome assembly of Pristionchus species.</title>
        <authorList>
            <person name="Yoshida K."/>
            <person name="Sommer R.J."/>
        </authorList>
    </citation>
    <scope>NUCLEOTIDE SEQUENCE</scope>
    <source>
        <strain evidence="8">RS5133</strain>
    </source>
</reference>
<evidence type="ECO:0000256" key="6">
    <source>
        <dbReference type="SAM" id="SignalP"/>
    </source>
</evidence>
<keyword evidence="9" id="KW-1185">Reference proteome</keyword>
<keyword evidence="5" id="KW-0472">Membrane</keyword>
<dbReference type="InterPro" id="IPR013098">
    <property type="entry name" value="Ig_I-set"/>
</dbReference>
<name>A0AAV5WU57_9BILA</name>
<dbReference type="Gene3D" id="2.60.40.10">
    <property type="entry name" value="Immunoglobulins"/>
    <property type="match status" value="3"/>
</dbReference>
<protein>
    <recommendedName>
        <fullName evidence="7">Ig-like domain-containing protein</fullName>
    </recommendedName>
</protein>
<dbReference type="InterPro" id="IPR052615">
    <property type="entry name" value="FGFRL"/>
</dbReference>
<comment type="caution">
    <text evidence="8">The sequence shown here is derived from an EMBL/GenBank/DDBJ whole genome shotgun (WGS) entry which is preliminary data.</text>
</comment>
<dbReference type="Pfam" id="PF13895">
    <property type="entry name" value="Ig_2"/>
    <property type="match status" value="1"/>
</dbReference>
<keyword evidence="5" id="KW-1133">Transmembrane helix</keyword>
<keyword evidence="6" id="KW-0732">Signal</keyword>
<dbReference type="Proteomes" id="UP001432322">
    <property type="component" value="Unassembled WGS sequence"/>
</dbReference>
<organism evidence="8 9">
    <name type="scientific">Pristionchus fissidentatus</name>
    <dbReference type="NCBI Taxonomy" id="1538716"/>
    <lineage>
        <taxon>Eukaryota</taxon>
        <taxon>Metazoa</taxon>
        <taxon>Ecdysozoa</taxon>
        <taxon>Nematoda</taxon>
        <taxon>Chromadorea</taxon>
        <taxon>Rhabditida</taxon>
        <taxon>Rhabditina</taxon>
        <taxon>Diplogasteromorpha</taxon>
        <taxon>Diplogasteroidea</taxon>
        <taxon>Neodiplogasteridae</taxon>
        <taxon>Pristionchus</taxon>
    </lineage>
</organism>
<dbReference type="InterPro" id="IPR036179">
    <property type="entry name" value="Ig-like_dom_sf"/>
</dbReference>
<evidence type="ECO:0000256" key="3">
    <source>
        <dbReference type="ARBA" id="ARBA00023319"/>
    </source>
</evidence>
<dbReference type="InterPro" id="IPR013783">
    <property type="entry name" value="Ig-like_fold"/>
</dbReference>
<dbReference type="SMART" id="SM00408">
    <property type="entry name" value="IGc2"/>
    <property type="match status" value="3"/>
</dbReference>